<name>A0ABX7VQ24_9BACI</name>
<evidence type="ECO:0000256" key="1">
    <source>
        <dbReference type="SAM" id="SignalP"/>
    </source>
</evidence>
<reference evidence="2 3" key="1">
    <citation type="submission" date="2019-12" db="EMBL/GenBank/DDBJ databases">
        <title>The whole genome sequencing of a strain isolated from a Mars analog, Dalangtan Playa.</title>
        <authorList>
            <person name="Huang T."/>
        </authorList>
    </citation>
    <scope>NUCLEOTIDE SEQUENCE [LARGE SCALE GENOMIC DNA]</scope>
    <source>
        <strain evidence="2 3">DP4-553-S</strain>
    </source>
</reference>
<sequence length="166" mass="18149">MKKRFILSGFLIVMLAVSPLSSLKTHAASPSSNDVAVTGISTLGAGSWDKVYTHPSWAVDTSWNRPLNNNAWDTTYTVDSNGGDFAVKVDPYRPSSIGTIQVKLFEEDESGNSPEELAVRYLDSSGGWAIWRNIGGYVDGSNDTAEFYINIRTTYGSSGIDLTYYD</sequence>
<protein>
    <recommendedName>
        <fullName evidence="4">Cleaved adhesin domain-containing protein</fullName>
    </recommendedName>
</protein>
<evidence type="ECO:0008006" key="4">
    <source>
        <dbReference type="Google" id="ProtNLM"/>
    </source>
</evidence>
<dbReference type="Proteomes" id="UP000665043">
    <property type="component" value="Chromosome"/>
</dbReference>
<dbReference type="EMBL" id="CP046956">
    <property type="protein sequence ID" value="QTM98731.1"/>
    <property type="molecule type" value="Genomic_DNA"/>
</dbReference>
<keyword evidence="3" id="KW-1185">Reference proteome</keyword>
<proteinExistence type="predicted"/>
<organism evidence="2 3">
    <name type="scientific">Sediminibacillus dalangtanensis</name>
    <dbReference type="NCBI Taxonomy" id="2729421"/>
    <lineage>
        <taxon>Bacteria</taxon>
        <taxon>Bacillati</taxon>
        <taxon>Bacillota</taxon>
        <taxon>Bacilli</taxon>
        <taxon>Bacillales</taxon>
        <taxon>Bacillaceae</taxon>
        <taxon>Sediminibacillus</taxon>
    </lineage>
</organism>
<accession>A0ABX7VQ24</accession>
<feature type="chain" id="PRO_5047270599" description="Cleaved adhesin domain-containing protein" evidence="1">
    <location>
        <begin position="28"/>
        <end position="166"/>
    </location>
</feature>
<evidence type="ECO:0000313" key="3">
    <source>
        <dbReference type="Proteomes" id="UP000665043"/>
    </source>
</evidence>
<evidence type="ECO:0000313" key="2">
    <source>
        <dbReference type="EMBL" id="QTM98731.1"/>
    </source>
</evidence>
<feature type="signal peptide" evidence="1">
    <location>
        <begin position="1"/>
        <end position="27"/>
    </location>
</feature>
<dbReference type="RefSeq" id="WP_209367644.1">
    <property type="nucleotide sequence ID" value="NZ_CP046956.1"/>
</dbReference>
<gene>
    <name evidence="2" type="ORF">ERJ70_05120</name>
</gene>
<keyword evidence="1" id="KW-0732">Signal</keyword>